<protein>
    <submittedName>
        <fullName evidence="2">POZ domain-containing protein</fullName>
    </submittedName>
</protein>
<keyword evidence="3" id="KW-1185">Reference proteome</keyword>
<sequence>METMSTSLKSAGPFIQQMLSSRGLLESGKFSDMKKAVTNHVTLEENTPDEVETIIEFIYTGELTKGLYKHEANVEAHVKIFELGDFFDLPALRTTALNALSERFDQYSDNWDPKKKLPWYRDIRHVVQVAYSNDLATYEPLRKLLCDFVGRISTYYKNPMREPMFKQLLRDFPAFHTEILLSRG</sequence>
<evidence type="ECO:0000313" key="3">
    <source>
        <dbReference type="Proteomes" id="UP001392437"/>
    </source>
</evidence>
<comment type="caution">
    <text evidence="2">The sequence shown here is derived from an EMBL/GenBank/DDBJ whole genome shotgun (WGS) entry which is preliminary data.</text>
</comment>
<dbReference type="Gene3D" id="3.30.710.10">
    <property type="entry name" value="Potassium Channel Kv1.1, Chain A"/>
    <property type="match status" value="1"/>
</dbReference>
<dbReference type="AlphaFoldDB" id="A0AAW0QS58"/>
<evidence type="ECO:0000313" key="2">
    <source>
        <dbReference type="EMBL" id="KAK8109625.1"/>
    </source>
</evidence>
<feature type="domain" description="BTB" evidence="1">
    <location>
        <begin position="14"/>
        <end position="100"/>
    </location>
</feature>
<dbReference type="Proteomes" id="UP001392437">
    <property type="component" value="Unassembled WGS sequence"/>
</dbReference>
<dbReference type="InterPro" id="IPR000210">
    <property type="entry name" value="BTB/POZ_dom"/>
</dbReference>
<evidence type="ECO:0000259" key="1">
    <source>
        <dbReference type="Pfam" id="PF00651"/>
    </source>
</evidence>
<gene>
    <name evidence="2" type="ORF">PG999_007762</name>
</gene>
<accession>A0AAW0QS58</accession>
<dbReference type="EMBL" id="JAQQWP010000007">
    <property type="protein sequence ID" value="KAK8109625.1"/>
    <property type="molecule type" value="Genomic_DNA"/>
</dbReference>
<dbReference type="SUPFAM" id="SSF54695">
    <property type="entry name" value="POZ domain"/>
    <property type="match status" value="1"/>
</dbReference>
<reference evidence="2 3" key="1">
    <citation type="submission" date="2023-01" db="EMBL/GenBank/DDBJ databases">
        <title>Analysis of 21 Apiospora genomes using comparative genomics revels a genus with tremendous synthesis potential of carbohydrate active enzymes and secondary metabolites.</title>
        <authorList>
            <person name="Sorensen T."/>
        </authorList>
    </citation>
    <scope>NUCLEOTIDE SEQUENCE [LARGE SCALE GENOMIC DNA]</scope>
    <source>
        <strain evidence="2 3">CBS 117206</strain>
    </source>
</reference>
<name>A0AAW0QS58_9PEZI</name>
<dbReference type="Pfam" id="PF00651">
    <property type="entry name" value="BTB"/>
    <property type="match status" value="1"/>
</dbReference>
<dbReference type="CDD" id="cd18186">
    <property type="entry name" value="BTB_POZ_ZBTB_KLHL-like"/>
    <property type="match status" value="1"/>
</dbReference>
<dbReference type="InterPro" id="IPR011333">
    <property type="entry name" value="SKP1/BTB/POZ_sf"/>
</dbReference>
<organism evidence="2 3">
    <name type="scientific">Apiospora kogelbergensis</name>
    <dbReference type="NCBI Taxonomy" id="1337665"/>
    <lineage>
        <taxon>Eukaryota</taxon>
        <taxon>Fungi</taxon>
        <taxon>Dikarya</taxon>
        <taxon>Ascomycota</taxon>
        <taxon>Pezizomycotina</taxon>
        <taxon>Sordariomycetes</taxon>
        <taxon>Xylariomycetidae</taxon>
        <taxon>Amphisphaeriales</taxon>
        <taxon>Apiosporaceae</taxon>
        <taxon>Apiospora</taxon>
    </lineage>
</organism>
<proteinExistence type="predicted"/>